<evidence type="ECO:0000313" key="1">
    <source>
        <dbReference type="EMBL" id="MDN3711464.1"/>
    </source>
</evidence>
<dbReference type="EMBL" id="JAUFRC010000001">
    <property type="protein sequence ID" value="MDN3711464.1"/>
    <property type="molecule type" value="Genomic_DNA"/>
</dbReference>
<name>A0ABT8D4Q6_9RHOB</name>
<proteinExistence type="predicted"/>
<dbReference type="PANTHER" id="PTHR32027:SF9">
    <property type="entry name" value="BLL3847 PROTEIN"/>
    <property type="match status" value="1"/>
</dbReference>
<dbReference type="PANTHER" id="PTHR32027">
    <property type="entry name" value="CYTOSINE DEAMINASE"/>
    <property type="match status" value="1"/>
</dbReference>
<accession>A0ABT8D4Q6</accession>
<dbReference type="Proteomes" id="UP001243846">
    <property type="component" value="Unassembled WGS sequence"/>
</dbReference>
<dbReference type="SUPFAM" id="SSF51338">
    <property type="entry name" value="Composite domain of metallo-dependent hydrolases"/>
    <property type="match status" value="1"/>
</dbReference>
<dbReference type="InterPro" id="IPR032466">
    <property type="entry name" value="Metal_Hydrolase"/>
</dbReference>
<reference evidence="2" key="1">
    <citation type="journal article" date="2019" name="Int. J. Syst. Evol. Microbiol.">
        <title>The Global Catalogue of Microorganisms (GCM) 10K type strain sequencing project: providing services to taxonomists for standard genome sequencing and annotation.</title>
        <authorList>
            <consortium name="The Broad Institute Genomics Platform"/>
            <consortium name="The Broad Institute Genome Sequencing Center for Infectious Disease"/>
            <person name="Wu L."/>
            <person name="Ma J."/>
        </authorList>
    </citation>
    <scope>NUCLEOTIDE SEQUENCE [LARGE SCALE GENOMIC DNA]</scope>
    <source>
        <strain evidence="2">CECT 8482</strain>
    </source>
</reference>
<dbReference type="InterPro" id="IPR011059">
    <property type="entry name" value="Metal-dep_hydrolase_composite"/>
</dbReference>
<dbReference type="Gene3D" id="3.20.20.140">
    <property type="entry name" value="Metal-dependent hydrolases"/>
    <property type="match status" value="1"/>
</dbReference>
<dbReference type="InterPro" id="IPR052349">
    <property type="entry name" value="Metallo-hydrolase_Enzymes"/>
</dbReference>
<organism evidence="1 2">
    <name type="scientific">Paracoccus cavernae</name>
    <dbReference type="NCBI Taxonomy" id="1571207"/>
    <lineage>
        <taxon>Bacteria</taxon>
        <taxon>Pseudomonadati</taxon>
        <taxon>Pseudomonadota</taxon>
        <taxon>Alphaproteobacteria</taxon>
        <taxon>Rhodobacterales</taxon>
        <taxon>Paracoccaceae</taxon>
        <taxon>Paracoccus</taxon>
    </lineage>
</organism>
<evidence type="ECO:0000313" key="2">
    <source>
        <dbReference type="Proteomes" id="UP001243846"/>
    </source>
</evidence>
<comment type="caution">
    <text evidence="1">The sequence shown here is derived from an EMBL/GenBank/DDBJ whole genome shotgun (WGS) entry which is preliminary data.</text>
</comment>
<keyword evidence="2" id="KW-1185">Reference proteome</keyword>
<gene>
    <name evidence="1" type="ORF">QWZ10_05910</name>
</gene>
<sequence>MIDTSIITTPETAFAVLPEAYYLRNVRLETGFVHERKSWLSQPVITHTRTELKTLHIAAAKIAAILDADAVIPSGAAVHDAQGQLMLPTFRDMHIHLDKSFYGGPWEASLPTEHSIADRIAQERALLSGLLPVAQERTAAMVRLMQSRGTTICRTHCNVDPVSKLGNLEHLKASLERVKDTLEAEIIVFPQHGLLASDSVGLVREALASGGVGYLGGVDPTSFDKDMEKSLDTTVALALEFGVGLDIHFHEGREAAVPTFLRLMGHMEQNPQLRGNVTFSHAFALAELSAPELADMVARMRALGVTLATAVPLGRQAMPLREIHEASRRHLRHRQRDRLVGFLRQLRYVAKGQRDRPPAISQHRIRSESFSRLCDGLCHAARRQGRSGLAEGRRRRQFQPAARQLFGRSRRAFARPWCRVPQGQAGPCRQGNVLGRLIRLARSGQGSGRWGRSRRAGN</sequence>
<evidence type="ECO:0008006" key="3">
    <source>
        <dbReference type="Google" id="ProtNLM"/>
    </source>
</evidence>
<dbReference type="SUPFAM" id="SSF51556">
    <property type="entry name" value="Metallo-dependent hydrolases"/>
    <property type="match status" value="1"/>
</dbReference>
<protein>
    <recommendedName>
        <fullName evidence="3">Deaminase</fullName>
    </recommendedName>
</protein>